<proteinExistence type="predicted"/>
<evidence type="ECO:0000313" key="1">
    <source>
        <dbReference type="EMBL" id="MFC0210689.1"/>
    </source>
</evidence>
<protein>
    <submittedName>
        <fullName evidence="1">Uncharacterized protein</fullName>
    </submittedName>
</protein>
<reference evidence="1 2" key="1">
    <citation type="submission" date="2024-09" db="EMBL/GenBank/DDBJ databases">
        <authorList>
            <person name="Sun Q."/>
            <person name="Mori K."/>
        </authorList>
    </citation>
    <scope>NUCLEOTIDE SEQUENCE [LARGE SCALE GENOMIC DNA]</scope>
    <source>
        <strain evidence="1 2">CCM 8543</strain>
    </source>
</reference>
<sequence>MTKPDDLAAGHYVATATVYSNRRNLFLMKPGRERHIATLVSGSRTKIEQFDDDCELIVTALAAYDARSDRD</sequence>
<comment type="caution">
    <text evidence="1">The sequence shown here is derived from an EMBL/GenBank/DDBJ whole genome shotgun (WGS) entry which is preliminary data.</text>
</comment>
<keyword evidence="2" id="KW-1185">Reference proteome</keyword>
<dbReference type="EMBL" id="JBHLXD010000073">
    <property type="protein sequence ID" value="MFC0210689.1"/>
    <property type="molecule type" value="Genomic_DNA"/>
</dbReference>
<evidence type="ECO:0000313" key="2">
    <source>
        <dbReference type="Proteomes" id="UP001589755"/>
    </source>
</evidence>
<name>A0ABV6DDF6_9HYPH</name>
<accession>A0ABV6DDF6</accession>
<dbReference type="RefSeq" id="WP_261522925.1">
    <property type="nucleotide sequence ID" value="NZ_JAODNW010000071.1"/>
</dbReference>
<dbReference type="Proteomes" id="UP001589755">
    <property type="component" value="Unassembled WGS sequence"/>
</dbReference>
<gene>
    <name evidence="1" type="ORF">ACFFJ2_20080</name>
</gene>
<organism evidence="1 2">
    <name type="scientific">Chelativorans intermedius</name>
    <dbReference type="NCBI Taxonomy" id="515947"/>
    <lineage>
        <taxon>Bacteria</taxon>
        <taxon>Pseudomonadati</taxon>
        <taxon>Pseudomonadota</taxon>
        <taxon>Alphaproteobacteria</taxon>
        <taxon>Hyphomicrobiales</taxon>
        <taxon>Phyllobacteriaceae</taxon>
        <taxon>Chelativorans</taxon>
    </lineage>
</organism>